<feature type="binding site" evidence="5 6">
    <location>
        <position position="304"/>
    </location>
    <ligand>
        <name>S-adenosyl-L-methionine</name>
        <dbReference type="ChEBI" id="CHEBI:59789"/>
    </ligand>
</feature>
<dbReference type="NCBIfam" id="TIGR02143">
    <property type="entry name" value="trmA_only"/>
    <property type="match status" value="1"/>
</dbReference>
<feature type="binding site" evidence="5">
    <location>
        <position position="228"/>
    </location>
    <ligand>
        <name>S-adenosyl-L-methionine</name>
        <dbReference type="ChEBI" id="CHEBI:59789"/>
    </ligand>
</feature>
<accession>A0ABY2SEY1</accession>
<evidence type="ECO:0000313" key="8">
    <source>
        <dbReference type="EMBL" id="TKI03422.1"/>
    </source>
</evidence>
<dbReference type="CDD" id="cd02440">
    <property type="entry name" value="AdoMet_MTases"/>
    <property type="match status" value="1"/>
</dbReference>
<feature type="binding site" evidence="5 6">
    <location>
        <position position="244"/>
    </location>
    <ligand>
        <name>S-adenosyl-L-methionine</name>
        <dbReference type="ChEBI" id="CHEBI:59789"/>
    </ligand>
</feature>
<dbReference type="InterPro" id="IPR030390">
    <property type="entry name" value="MeTrfase_TrmA_AS"/>
</dbReference>
<dbReference type="InterPro" id="IPR010280">
    <property type="entry name" value="U5_MeTrfase_fam"/>
</dbReference>
<dbReference type="Pfam" id="PF05958">
    <property type="entry name" value="tRNA_U5-meth_tr"/>
    <property type="match status" value="1"/>
</dbReference>
<dbReference type="GO" id="GO:0030697">
    <property type="term" value="F:tRNA (uracil(54)-C5)-methyltransferase activity, S-adenosyl methionine-dependent"/>
    <property type="evidence" value="ECO:0007669"/>
    <property type="project" value="UniProtKB-EC"/>
</dbReference>
<dbReference type="PROSITE" id="PS01231">
    <property type="entry name" value="TRMA_2"/>
    <property type="match status" value="1"/>
</dbReference>
<comment type="function">
    <text evidence="5">Dual-specificity methyltransferase that catalyzes the formation of 5-methyluridine at position 54 (m5U54) in all tRNAs, and that of position 341 (m5U341) in tmRNA (transfer-mRNA).</text>
</comment>
<gene>
    <name evidence="5 8" type="primary">trmA</name>
    <name evidence="8" type="ORF">FCN80_21505</name>
</gene>
<dbReference type="PANTHER" id="PTHR47790:SF2">
    <property type="entry name" value="TRNA_TMRNA (URACIL-C(5))-METHYLTRANSFERASE"/>
    <property type="match status" value="1"/>
</dbReference>
<dbReference type="InterPro" id="IPR011869">
    <property type="entry name" value="TrmA_MeTrfase"/>
</dbReference>
<dbReference type="Proteomes" id="UP000305202">
    <property type="component" value="Unassembled WGS sequence"/>
</dbReference>
<comment type="similarity">
    <text evidence="5">Belongs to the class I-like SAM-binding methyltransferase superfamily. RNA M5U methyltransferase family. TrmA subfamily.</text>
</comment>
<evidence type="ECO:0000256" key="3">
    <source>
        <dbReference type="ARBA" id="ARBA00022691"/>
    </source>
</evidence>
<dbReference type="Gene3D" id="3.40.50.150">
    <property type="entry name" value="Vaccinia Virus protein VP39"/>
    <property type="match status" value="1"/>
</dbReference>
<evidence type="ECO:0000256" key="7">
    <source>
        <dbReference type="PROSITE-ProRule" id="PRU10015"/>
    </source>
</evidence>
<evidence type="ECO:0000256" key="5">
    <source>
        <dbReference type="HAMAP-Rule" id="MF_01011"/>
    </source>
</evidence>
<keyword evidence="1 5" id="KW-0489">Methyltransferase</keyword>
<keyword evidence="2 5" id="KW-0808">Transferase</keyword>
<keyword evidence="4 5" id="KW-0819">tRNA processing</keyword>
<proteinExistence type="inferred from homology"/>
<evidence type="ECO:0000256" key="1">
    <source>
        <dbReference type="ARBA" id="ARBA00022603"/>
    </source>
</evidence>
<comment type="catalytic activity">
    <reaction evidence="5">
        <text>uridine(341) in tmRNA + S-adenosyl-L-methionine = 5-methyluridine(341) in tmRNA + S-adenosyl-L-homocysteine + H(+)</text>
        <dbReference type="Rhea" id="RHEA:43612"/>
        <dbReference type="Rhea" id="RHEA-COMP:10630"/>
        <dbReference type="Rhea" id="RHEA-COMP:10631"/>
        <dbReference type="ChEBI" id="CHEBI:15378"/>
        <dbReference type="ChEBI" id="CHEBI:57856"/>
        <dbReference type="ChEBI" id="CHEBI:59789"/>
        <dbReference type="ChEBI" id="CHEBI:65315"/>
        <dbReference type="ChEBI" id="CHEBI:74447"/>
    </reaction>
</comment>
<dbReference type="EC" id="2.1.1.35" evidence="5"/>
<feature type="binding site" evidence="5 6">
    <location>
        <position position="223"/>
    </location>
    <ligand>
        <name>S-adenosyl-L-methionine</name>
        <dbReference type="ChEBI" id="CHEBI:59789"/>
    </ligand>
</feature>
<dbReference type="Gene3D" id="2.40.50.1070">
    <property type="match status" value="1"/>
</dbReference>
<keyword evidence="3 5" id="KW-0949">S-adenosyl-L-methionine</keyword>
<dbReference type="SUPFAM" id="SSF53335">
    <property type="entry name" value="S-adenosyl-L-methionine-dependent methyltransferases"/>
    <property type="match status" value="1"/>
</dbReference>
<evidence type="ECO:0000256" key="2">
    <source>
        <dbReference type="ARBA" id="ARBA00022679"/>
    </source>
</evidence>
<comment type="catalytic activity">
    <reaction evidence="5">
        <text>uridine(54) in tRNA + S-adenosyl-L-methionine = 5-methyluridine(54) in tRNA + S-adenosyl-L-homocysteine + H(+)</text>
        <dbReference type="Rhea" id="RHEA:42712"/>
        <dbReference type="Rhea" id="RHEA-COMP:10167"/>
        <dbReference type="Rhea" id="RHEA-COMP:10193"/>
        <dbReference type="ChEBI" id="CHEBI:15378"/>
        <dbReference type="ChEBI" id="CHEBI:57856"/>
        <dbReference type="ChEBI" id="CHEBI:59789"/>
        <dbReference type="ChEBI" id="CHEBI:65315"/>
        <dbReference type="ChEBI" id="CHEBI:74447"/>
        <dbReference type="EC" id="2.1.1.35"/>
    </reaction>
</comment>
<dbReference type="PROSITE" id="PS01230">
    <property type="entry name" value="TRMA_1"/>
    <property type="match status" value="1"/>
</dbReference>
<evidence type="ECO:0000256" key="4">
    <source>
        <dbReference type="ARBA" id="ARBA00022694"/>
    </source>
</evidence>
<feature type="active site" description="Proton acceptor" evidence="5">
    <location>
        <position position="363"/>
    </location>
</feature>
<organism evidence="8 9">
    <name type="scientific">Martelella alba</name>
    <dbReference type="NCBI Taxonomy" id="2590451"/>
    <lineage>
        <taxon>Bacteria</taxon>
        <taxon>Pseudomonadati</taxon>
        <taxon>Pseudomonadota</taxon>
        <taxon>Alphaproteobacteria</taxon>
        <taxon>Hyphomicrobiales</taxon>
        <taxon>Aurantimonadaceae</taxon>
        <taxon>Martelella</taxon>
    </lineage>
</organism>
<dbReference type="InterPro" id="IPR029063">
    <property type="entry name" value="SAM-dependent_MTases_sf"/>
</dbReference>
<sequence length="377" mass="43127">MTGNIMDNETPPTDSYERQLTEKITRLKTMMGIFRAPEAEIHPSPARHYRMRAEFRVWHEDQDLYHIMFDPTTKQRIRVDDFTAGSKLINELMRAMMAKLRSAPLLRDKLFQLDYLTTLSGEAVITLIYHRPLDEEWRAAAAALRDDLRAQGFRVDLIGRAAKTKICLDRDYVDERLPVAGRELVYRQVENSFTQPNAAVNIHMLEWALSVTDGAQGDLLELYCGNGNFSLALACHFDRVLATEIAKPSVEAALHNIAVNHIDNVQVIRMSAEEFTQAMRGDRDFNRLKDVDLAGYRCETVFVDPPRSGLDDETVRMVQAYPRILYISCNPESLCRNLAALTKTHRIERLALFDQFPYTPHMECGVLLNAHDNPSRS</sequence>
<feature type="binding site" evidence="5 6">
    <location>
        <position position="195"/>
    </location>
    <ligand>
        <name>S-adenosyl-L-methionine</name>
        <dbReference type="ChEBI" id="CHEBI:59789"/>
    </ligand>
</feature>
<dbReference type="HAMAP" id="MF_01011">
    <property type="entry name" value="RNA_methyltr_TrmA"/>
    <property type="match status" value="1"/>
</dbReference>
<feature type="active site" description="Nucleophile" evidence="5 6">
    <location>
        <position position="329"/>
    </location>
</feature>
<dbReference type="PANTHER" id="PTHR47790">
    <property type="entry name" value="TRNA/TMRNA (URACIL-C(5))-METHYLTRANSFERASE"/>
    <property type="match status" value="1"/>
</dbReference>
<keyword evidence="9" id="KW-1185">Reference proteome</keyword>
<comment type="caution">
    <text evidence="8">The sequence shown here is derived from an EMBL/GenBank/DDBJ whole genome shotgun (WGS) entry which is preliminary data.</text>
</comment>
<dbReference type="GO" id="GO:0032259">
    <property type="term" value="P:methylation"/>
    <property type="evidence" value="ECO:0007669"/>
    <property type="project" value="UniProtKB-KW"/>
</dbReference>
<protein>
    <recommendedName>
        <fullName evidence="5">tRNA/tmRNA (uracil-C(5))-methyltransferase</fullName>
        <ecNumber evidence="5">2.1.1.35</ecNumber>
    </recommendedName>
    <alternativeName>
        <fullName evidence="5">tRNA (uracil(54)-C(5))-methyltransferase</fullName>
    </alternativeName>
    <alternativeName>
        <fullName evidence="5">tRNA(m5U54)-methyltransferase</fullName>
        <shortName evidence="5">RUMT</shortName>
    </alternativeName>
    <alternativeName>
        <fullName evidence="5">tmRNA (uracil(341)-C(5))-methyltransferase</fullName>
    </alternativeName>
</protein>
<dbReference type="InterPro" id="IPR030391">
    <property type="entry name" value="MeTrfase_TrmA_CS"/>
</dbReference>
<feature type="active site" evidence="7">
    <location>
        <position position="329"/>
    </location>
</feature>
<dbReference type="EMBL" id="SZPQ01000044">
    <property type="protein sequence ID" value="TKI03422.1"/>
    <property type="molecule type" value="Genomic_DNA"/>
</dbReference>
<name>A0ABY2SEY1_9HYPH</name>
<reference evidence="8 9" key="1">
    <citation type="submission" date="2019-04" db="EMBL/GenBank/DDBJ databases">
        <authorList>
            <person name="Li M."/>
            <person name="Gao C."/>
        </authorList>
    </citation>
    <scope>NUCLEOTIDE SEQUENCE [LARGE SCALE GENOMIC DNA]</scope>
    <source>
        <strain evidence="8 9">BGMRC 2031</strain>
    </source>
</reference>
<evidence type="ECO:0000313" key="9">
    <source>
        <dbReference type="Proteomes" id="UP000305202"/>
    </source>
</evidence>
<evidence type="ECO:0000256" key="6">
    <source>
        <dbReference type="PROSITE-ProRule" id="PRU01024"/>
    </source>
</evidence>
<dbReference type="PROSITE" id="PS51687">
    <property type="entry name" value="SAM_MT_RNA_M5U"/>
    <property type="match status" value="1"/>
</dbReference>